<dbReference type="AlphaFoldDB" id="A0A935PYF1"/>
<feature type="region of interest" description="Disordered" evidence="1">
    <location>
        <begin position="260"/>
        <end position="292"/>
    </location>
</feature>
<dbReference type="EMBL" id="JADJMH010000005">
    <property type="protein sequence ID" value="MBK7674794.1"/>
    <property type="molecule type" value="Genomic_DNA"/>
</dbReference>
<proteinExistence type="predicted"/>
<feature type="compositionally biased region" description="Low complexity" evidence="1">
    <location>
        <begin position="338"/>
        <end position="359"/>
    </location>
</feature>
<organism evidence="2 3">
    <name type="scientific">Candidatus Accumulibacter proximus</name>
    <dbReference type="NCBI Taxonomy" id="2954385"/>
    <lineage>
        <taxon>Bacteria</taxon>
        <taxon>Pseudomonadati</taxon>
        <taxon>Pseudomonadota</taxon>
        <taxon>Betaproteobacteria</taxon>
        <taxon>Candidatus Accumulibacter</taxon>
    </lineage>
</organism>
<sequence length="540" mass="56656">MPAAQVILGRVELRGSRANVARGRASLLAALDSAPWPQVGADRLVFIRRLSLRGTPHDIAWRAAAATRQLAERSINGWLPAADEAPAVHFASRAARRACLLVDLLAGRAGERWFWRRERRLTTLPIGQAMAQVLTEEPLLAAEIIAIVERTPFAETFWRRLDNAAAGRVAAGIGSAGGWVLPVASLAPGDLAPTPALRQAVAQAPASWRCLAGRDAAEASLQLAALLLAWQRFPALLGTPQGGRGLAVLAQLIAGTEQPYGSGGAAATPRATAGDDSPAASRHAAPGKSVAPPIVGPGVARIGPQAVGAQPAMADVPVRPAEAAASAAPSPGDDVTRRPTVASSPSPAAPGAAATPRTPAVRREQLSGDSPLDAAAAVEDSFLTTRGGLFYLLNFLALASVQTRLNERSLPACGWRWLARLGYRLGLTPDPPLGRFLAAEIGVDDESDLATLPPLPDETALLHAGLARYGALFGEAERFSLAARVVVTCSHVDVHFRLADVSLPVRRAGLDVNPGWLPWLGRVVSFHYGRRRQPPPGFPP</sequence>
<evidence type="ECO:0000313" key="2">
    <source>
        <dbReference type="EMBL" id="MBK7674794.1"/>
    </source>
</evidence>
<accession>A0A935PYF1</accession>
<protein>
    <submittedName>
        <fullName evidence="2">Uncharacterized protein</fullName>
    </submittedName>
</protein>
<reference evidence="2 3" key="1">
    <citation type="submission" date="2020-10" db="EMBL/GenBank/DDBJ databases">
        <title>Connecting structure to function with the recovery of over 1000 high-quality activated sludge metagenome-assembled genomes encoding full-length rRNA genes using long-read sequencing.</title>
        <authorList>
            <person name="Singleton C.M."/>
            <person name="Petriglieri F."/>
            <person name="Kristensen J.M."/>
            <person name="Kirkegaard R.H."/>
            <person name="Michaelsen T.Y."/>
            <person name="Andersen M.H."/>
            <person name="Karst S.M."/>
            <person name="Dueholm M.S."/>
            <person name="Nielsen P.H."/>
            <person name="Albertsen M."/>
        </authorList>
    </citation>
    <scope>NUCLEOTIDE SEQUENCE [LARGE SCALE GENOMIC DNA]</scope>
    <source>
        <strain evidence="2">EsbW_18-Q3-R4-48_BATAC.285</strain>
    </source>
</reference>
<gene>
    <name evidence="2" type="ORF">IPJ27_08475</name>
</gene>
<feature type="compositionally biased region" description="Low complexity" evidence="1">
    <location>
        <begin position="265"/>
        <end position="274"/>
    </location>
</feature>
<evidence type="ECO:0000256" key="1">
    <source>
        <dbReference type="SAM" id="MobiDB-lite"/>
    </source>
</evidence>
<dbReference type="Proteomes" id="UP000697998">
    <property type="component" value="Unassembled WGS sequence"/>
</dbReference>
<name>A0A935PYF1_9PROT</name>
<feature type="compositionally biased region" description="Low complexity" evidence="1">
    <location>
        <begin position="320"/>
        <end position="331"/>
    </location>
</feature>
<comment type="caution">
    <text evidence="2">The sequence shown here is derived from an EMBL/GenBank/DDBJ whole genome shotgun (WGS) entry which is preliminary data.</text>
</comment>
<feature type="region of interest" description="Disordered" evidence="1">
    <location>
        <begin position="320"/>
        <end position="368"/>
    </location>
</feature>
<evidence type="ECO:0000313" key="3">
    <source>
        <dbReference type="Proteomes" id="UP000697998"/>
    </source>
</evidence>